<accession>A0A2T2X8R5</accession>
<dbReference type="InterPro" id="IPR035965">
    <property type="entry name" value="PAS-like_dom_sf"/>
</dbReference>
<dbReference type="AlphaFoldDB" id="A0A2T2X8R5"/>
<gene>
    <name evidence="2" type="ORF">C7B43_04420</name>
</gene>
<dbReference type="GO" id="GO:0006355">
    <property type="term" value="P:regulation of DNA-templated transcription"/>
    <property type="evidence" value="ECO:0007669"/>
    <property type="project" value="InterPro"/>
</dbReference>
<evidence type="ECO:0000313" key="3">
    <source>
        <dbReference type="Proteomes" id="UP000242699"/>
    </source>
</evidence>
<evidence type="ECO:0000259" key="1">
    <source>
        <dbReference type="PROSITE" id="PS50043"/>
    </source>
</evidence>
<feature type="domain" description="HTH luxR-type" evidence="1">
    <location>
        <begin position="110"/>
        <end position="175"/>
    </location>
</feature>
<evidence type="ECO:0000313" key="2">
    <source>
        <dbReference type="EMBL" id="PSR30903.1"/>
    </source>
</evidence>
<dbReference type="Gene3D" id="1.10.10.10">
    <property type="entry name" value="Winged helix-like DNA-binding domain superfamily/Winged helix DNA-binding domain"/>
    <property type="match status" value="1"/>
</dbReference>
<name>A0A2T2X8R5_9FIRM</name>
<dbReference type="SUPFAM" id="SSF46894">
    <property type="entry name" value="C-terminal effector domain of the bipartite response regulators"/>
    <property type="match status" value="1"/>
</dbReference>
<dbReference type="SUPFAM" id="SSF55785">
    <property type="entry name" value="PYP-like sensor domain (PAS domain)"/>
    <property type="match status" value="1"/>
</dbReference>
<comment type="caution">
    <text evidence="2">The sequence shown here is derived from an EMBL/GenBank/DDBJ whole genome shotgun (WGS) entry which is preliminary data.</text>
</comment>
<sequence length="177" mass="20179">MIKSNAPHFMVDENWRISACDDTLAGWMGKSPTDVIGQQCFDIVDGYNLDGSPFCRPQCPLQEAISRSLAVDPVMVLNHGQPGHRVVRMQYVIMDNPFRILHIVRSLDEARKPSRPLTPNQLQLVQALALGMTHRQIAEKRNVALSTVTTQLKRIRRTLSCSSDTSLIKWYWNQDHR</sequence>
<dbReference type="InterPro" id="IPR000792">
    <property type="entry name" value="Tscrpt_reg_LuxR_C"/>
</dbReference>
<proteinExistence type="predicted"/>
<reference evidence="2 3" key="1">
    <citation type="journal article" date="2014" name="BMC Genomics">
        <title>Comparison of environmental and isolate Sulfobacillus genomes reveals diverse carbon, sulfur, nitrogen, and hydrogen metabolisms.</title>
        <authorList>
            <person name="Justice N.B."/>
            <person name="Norman A."/>
            <person name="Brown C.T."/>
            <person name="Singh A."/>
            <person name="Thomas B.C."/>
            <person name="Banfield J.F."/>
        </authorList>
    </citation>
    <scope>NUCLEOTIDE SEQUENCE [LARGE SCALE GENOMIC DNA]</scope>
    <source>
        <strain evidence="2">AMDSBA1</strain>
    </source>
</reference>
<organism evidence="2 3">
    <name type="scientific">Sulfobacillus benefaciens</name>
    <dbReference type="NCBI Taxonomy" id="453960"/>
    <lineage>
        <taxon>Bacteria</taxon>
        <taxon>Bacillati</taxon>
        <taxon>Bacillota</taxon>
        <taxon>Clostridia</taxon>
        <taxon>Eubacteriales</taxon>
        <taxon>Clostridiales Family XVII. Incertae Sedis</taxon>
        <taxon>Sulfobacillus</taxon>
    </lineage>
</organism>
<protein>
    <recommendedName>
        <fullName evidence="1">HTH luxR-type domain-containing protein</fullName>
    </recommendedName>
</protein>
<dbReference type="GO" id="GO:0003677">
    <property type="term" value="F:DNA binding"/>
    <property type="evidence" value="ECO:0007669"/>
    <property type="project" value="InterPro"/>
</dbReference>
<dbReference type="CDD" id="cd06170">
    <property type="entry name" value="LuxR_C_like"/>
    <property type="match status" value="1"/>
</dbReference>
<dbReference type="PRINTS" id="PR00038">
    <property type="entry name" value="HTHLUXR"/>
</dbReference>
<dbReference type="Proteomes" id="UP000242699">
    <property type="component" value="Unassembled WGS sequence"/>
</dbReference>
<dbReference type="InterPro" id="IPR036388">
    <property type="entry name" value="WH-like_DNA-bd_sf"/>
</dbReference>
<dbReference type="PROSITE" id="PS50043">
    <property type="entry name" value="HTH_LUXR_2"/>
    <property type="match status" value="1"/>
</dbReference>
<dbReference type="InterPro" id="IPR016032">
    <property type="entry name" value="Sig_transdc_resp-reg_C-effctor"/>
</dbReference>
<dbReference type="EMBL" id="PXYT01000006">
    <property type="protein sequence ID" value="PSR30903.1"/>
    <property type="molecule type" value="Genomic_DNA"/>
</dbReference>
<dbReference type="SMART" id="SM00421">
    <property type="entry name" value="HTH_LUXR"/>
    <property type="match status" value="1"/>
</dbReference>
<dbReference type="Pfam" id="PF00196">
    <property type="entry name" value="GerE"/>
    <property type="match status" value="1"/>
</dbReference>